<keyword evidence="1 4" id="KW-0853">WD repeat</keyword>
<dbReference type="SMART" id="SM00320">
    <property type="entry name" value="WD40"/>
    <property type="match status" value="7"/>
</dbReference>
<dbReference type="Pfam" id="PF00400">
    <property type="entry name" value="WD40"/>
    <property type="match status" value="6"/>
</dbReference>
<dbReference type="Proteomes" id="UP000038010">
    <property type="component" value="Unassembled WGS sequence"/>
</dbReference>
<accession>A0A0N1NZC6</accession>
<proteinExistence type="inferred from homology"/>
<dbReference type="GO" id="GO:0097361">
    <property type="term" value="C:cytosolic [4Fe-4S] assembly targeting complex"/>
    <property type="evidence" value="ECO:0007669"/>
    <property type="project" value="InterPro"/>
</dbReference>
<evidence type="ECO:0000313" key="7">
    <source>
        <dbReference type="Proteomes" id="UP000038010"/>
    </source>
</evidence>
<dbReference type="HAMAP" id="MF_03037">
    <property type="entry name" value="ciao1"/>
    <property type="match status" value="1"/>
</dbReference>
<dbReference type="OrthoDB" id="284782at2759"/>
<name>A0A0N1NZC6_9EURO</name>
<comment type="function">
    <text evidence="3">Essential component of the cytosolic iron-sulfur (Fe/S) protein assembly machinery. Required for the maturation of extramitochondrial Fe/S proteins.</text>
</comment>
<comment type="similarity">
    <text evidence="3">Belongs to the WD repeat CIA1 family.</text>
</comment>
<dbReference type="GO" id="GO:0016226">
    <property type="term" value="P:iron-sulfur cluster assembly"/>
    <property type="evidence" value="ECO:0007669"/>
    <property type="project" value="UniProtKB-UniRule"/>
</dbReference>
<comment type="caution">
    <text evidence="6">The sequence shown here is derived from an EMBL/GenBank/DDBJ whole genome shotgun (WGS) entry which is preliminary data.</text>
</comment>
<evidence type="ECO:0000256" key="3">
    <source>
        <dbReference type="HAMAP-Rule" id="MF_03037"/>
    </source>
</evidence>
<reference evidence="6 7" key="1">
    <citation type="submission" date="2015-06" db="EMBL/GenBank/DDBJ databases">
        <title>Draft genome of the ant-associated black yeast Phialophora attae CBS 131958.</title>
        <authorList>
            <person name="Moreno L.F."/>
            <person name="Stielow B.J."/>
            <person name="de Hoog S."/>
            <person name="Vicente V.A."/>
            <person name="Weiss V.A."/>
            <person name="de Vries M."/>
            <person name="Cruz L.M."/>
            <person name="Souza E.M."/>
        </authorList>
    </citation>
    <scope>NUCLEOTIDE SEQUENCE [LARGE SCALE GENOMIC DNA]</scope>
    <source>
        <strain evidence="6 7">CBS 131958</strain>
    </source>
</reference>
<dbReference type="PROSITE" id="PS50082">
    <property type="entry name" value="WD_REPEATS_2"/>
    <property type="match status" value="3"/>
</dbReference>
<organism evidence="6 7">
    <name type="scientific">Cyphellophora attinorum</name>
    <dbReference type="NCBI Taxonomy" id="1664694"/>
    <lineage>
        <taxon>Eukaryota</taxon>
        <taxon>Fungi</taxon>
        <taxon>Dikarya</taxon>
        <taxon>Ascomycota</taxon>
        <taxon>Pezizomycotina</taxon>
        <taxon>Eurotiomycetes</taxon>
        <taxon>Chaetothyriomycetidae</taxon>
        <taxon>Chaetothyriales</taxon>
        <taxon>Cyphellophoraceae</taxon>
        <taxon>Cyphellophora</taxon>
    </lineage>
</organism>
<dbReference type="PANTHER" id="PTHR19920">
    <property type="entry name" value="WD40 PROTEIN CIAO1"/>
    <property type="match status" value="1"/>
</dbReference>
<dbReference type="InterPro" id="IPR015943">
    <property type="entry name" value="WD40/YVTN_repeat-like_dom_sf"/>
</dbReference>
<dbReference type="SUPFAM" id="SSF50978">
    <property type="entry name" value="WD40 repeat-like"/>
    <property type="match status" value="1"/>
</dbReference>
<dbReference type="InterPro" id="IPR028608">
    <property type="entry name" value="CIAO1/Cia1"/>
</dbReference>
<dbReference type="VEuPathDB" id="FungiDB:AB675_12169"/>
<dbReference type="EMBL" id="LFJN01000019">
    <property type="protein sequence ID" value="KPI38430.1"/>
    <property type="molecule type" value="Genomic_DNA"/>
</dbReference>
<feature type="repeat" description="WD" evidence="4">
    <location>
        <begin position="118"/>
        <end position="153"/>
    </location>
</feature>
<gene>
    <name evidence="3" type="primary">CIA1</name>
    <name evidence="6" type="ORF">AB675_12169</name>
</gene>
<protein>
    <recommendedName>
        <fullName evidence="3">Probable cytosolic iron-sulfur protein assembly protein 1</fullName>
    </recommendedName>
</protein>
<feature type="compositionally biased region" description="Acidic residues" evidence="5">
    <location>
        <begin position="101"/>
        <end position="110"/>
    </location>
</feature>
<dbReference type="GeneID" id="28732956"/>
<dbReference type="AlphaFoldDB" id="A0A0N1NZC6"/>
<dbReference type="Gene3D" id="2.130.10.10">
    <property type="entry name" value="YVTN repeat-like/Quinoprotein amine dehydrogenase"/>
    <property type="match status" value="1"/>
</dbReference>
<dbReference type="STRING" id="1664694.A0A0N1NZC6"/>
<evidence type="ECO:0000256" key="5">
    <source>
        <dbReference type="SAM" id="MobiDB-lite"/>
    </source>
</evidence>
<feature type="repeat" description="WD" evidence="4">
    <location>
        <begin position="31"/>
        <end position="59"/>
    </location>
</feature>
<feature type="repeat" description="WD" evidence="4">
    <location>
        <begin position="61"/>
        <end position="104"/>
    </location>
</feature>
<evidence type="ECO:0000313" key="6">
    <source>
        <dbReference type="EMBL" id="KPI38430.1"/>
    </source>
</evidence>
<dbReference type="InterPro" id="IPR001680">
    <property type="entry name" value="WD40_rpt"/>
</dbReference>
<evidence type="ECO:0000256" key="2">
    <source>
        <dbReference type="ARBA" id="ARBA00022737"/>
    </source>
</evidence>
<keyword evidence="7" id="KW-1185">Reference proteome</keyword>
<evidence type="ECO:0000256" key="4">
    <source>
        <dbReference type="PROSITE-ProRule" id="PRU00221"/>
    </source>
</evidence>
<dbReference type="RefSeq" id="XP_017998393.1">
    <property type="nucleotide sequence ID" value="XM_018141075.1"/>
</dbReference>
<feature type="region of interest" description="Disordered" evidence="5">
    <location>
        <begin position="285"/>
        <end position="304"/>
    </location>
</feature>
<sequence length="426" mass="47834">MSAQQDLSLELIKTLSHPGHSSSRAWHAAAHPNSPLLAVASADKQVYVWSLRDFQLVNKIEGGHKRSVRCVDWKPAGAKVTLATGSFDAAVGIWEASRDSDESEDNDEKEAWEFSSRLDGPDSEIKSVHFSPEHYSAHILATCSRDKSIWIWEEVEDGEWETMAVLQEHQGDVKCVKWCEGATMSPKSKDESPRIVGSSELLASASYDDTIRLWRDVEEEGDWACVSLLEGHGGTVWDLSWEKWIDSTASFLSENDWEQDWSPRLMSCSDDCSIKTWRRELSDAEKEKRRRQRGTDGGAYTQRIPSTIRPTSHFETWVEDQTLPTVHVRPVYAIDWSRRTGLVVSCGGDGTIAVYREKRNENASDTTWEVVALQESAHGDYEVNHVFWALRRDSGASEEEVIVSCGDEGDVRIWRIGTPNAGSSTG</sequence>
<keyword evidence="2" id="KW-0677">Repeat</keyword>
<feature type="region of interest" description="Disordered" evidence="5">
    <location>
        <begin position="96"/>
        <end position="116"/>
    </location>
</feature>
<evidence type="ECO:0000256" key="1">
    <source>
        <dbReference type="ARBA" id="ARBA00022574"/>
    </source>
</evidence>
<dbReference type="InterPro" id="IPR036322">
    <property type="entry name" value="WD40_repeat_dom_sf"/>
</dbReference>
<dbReference type="PANTHER" id="PTHR19920:SF0">
    <property type="entry name" value="CYTOSOLIC IRON-SULFUR PROTEIN ASSEMBLY PROTEIN CIAO1-RELATED"/>
    <property type="match status" value="1"/>
</dbReference>